<dbReference type="RefSeq" id="WP_269041127.1">
    <property type="nucleotide sequence ID" value="NZ_CP114040.1"/>
</dbReference>
<dbReference type="PANTHER" id="PTHR11920:SF335">
    <property type="entry name" value="GUANYLATE CYCLASE"/>
    <property type="match status" value="1"/>
</dbReference>
<dbReference type="InterPro" id="IPR050401">
    <property type="entry name" value="Cyclic_nucleotide_synthase"/>
</dbReference>
<evidence type="ECO:0000256" key="5">
    <source>
        <dbReference type="ARBA" id="ARBA00023136"/>
    </source>
</evidence>
<dbReference type="PROSITE" id="PS50125">
    <property type="entry name" value="GUANYLATE_CYCLASE_2"/>
    <property type="match status" value="1"/>
</dbReference>
<evidence type="ECO:0000313" key="11">
    <source>
        <dbReference type="Proteomes" id="UP001164459"/>
    </source>
</evidence>
<sequence length="422" mass="45843">MDVPVAEQTVWDGEVDEQRRIGVMLDRIFVAVAVAIGAATVFQAASQAIDPLMSFNLVVIALFLGLRVVVRRGHVRAVSVGLVVTLWILVTVAVWFDGGLKSPSLAAYLTILMLAALLLRPGALWVYLALSAAAALGFVVAESAGVLPPRQSVDTLVRPFFVHLIHLLASALFLYMAVDSLERARARARANQERAALLLTQLELEKERADELLHNILPVRVADQLKRKLHPIAERFESATVLFADIAEFTRFASERPPDVVVELLNDIFSRFDALAEERGLEKIKTIGDAYMVVAGIPTPRADHAAAMAEMALAMRVEFARFVAARELALGLRIGLHCGPAVAGVIGRRKFIYDLWGDTVNTASRMESLGQVGEIQVSEAVATALQGRFTCVPRGSLAVKGKGELQVFWLQDPAEKPAVVGS</sequence>
<organism evidence="10 11">
    <name type="scientific">Nannocystis punicea</name>
    <dbReference type="NCBI Taxonomy" id="2995304"/>
    <lineage>
        <taxon>Bacteria</taxon>
        <taxon>Pseudomonadati</taxon>
        <taxon>Myxococcota</taxon>
        <taxon>Polyangia</taxon>
        <taxon>Nannocystales</taxon>
        <taxon>Nannocystaceae</taxon>
        <taxon>Nannocystis</taxon>
    </lineage>
</organism>
<reference evidence="10" key="1">
    <citation type="submission" date="2022-11" db="EMBL/GenBank/DDBJ databases">
        <title>Minimal conservation of predation-associated metabolite biosynthetic gene clusters underscores biosynthetic potential of Myxococcota including descriptions for ten novel species: Archangium lansinium sp. nov., Myxococcus landrumus sp. nov., Nannocystis bai.</title>
        <authorList>
            <person name="Ahearne A."/>
            <person name="Stevens C."/>
            <person name="Dowd S."/>
        </authorList>
    </citation>
    <scope>NUCLEOTIDE SEQUENCE</scope>
    <source>
        <strain evidence="10">Fl3</strain>
    </source>
</reference>
<keyword evidence="4 8" id="KW-1133">Transmembrane helix</keyword>
<keyword evidence="11" id="KW-1185">Reference proteome</keyword>
<feature type="transmembrane region" description="Helical" evidence="8">
    <location>
        <begin position="28"/>
        <end position="46"/>
    </location>
</feature>
<dbReference type="InterPro" id="IPR018297">
    <property type="entry name" value="A/G_cyclase_CS"/>
</dbReference>
<feature type="transmembrane region" description="Helical" evidence="8">
    <location>
        <begin position="102"/>
        <end position="119"/>
    </location>
</feature>
<dbReference type="Pfam" id="PF00211">
    <property type="entry name" value="Guanylate_cyc"/>
    <property type="match status" value="1"/>
</dbReference>
<evidence type="ECO:0000256" key="2">
    <source>
        <dbReference type="ARBA" id="ARBA00022692"/>
    </source>
</evidence>
<dbReference type="PROSITE" id="PS00452">
    <property type="entry name" value="GUANYLATE_CYCLASE_1"/>
    <property type="match status" value="1"/>
</dbReference>
<proteinExistence type="inferred from homology"/>
<dbReference type="InterPro" id="IPR029787">
    <property type="entry name" value="Nucleotide_cyclase"/>
</dbReference>
<gene>
    <name evidence="10" type="ORF">O0S08_21770</name>
</gene>
<feature type="transmembrane region" description="Helical" evidence="8">
    <location>
        <begin position="52"/>
        <end position="70"/>
    </location>
</feature>
<feature type="transmembrane region" description="Helical" evidence="8">
    <location>
        <begin position="126"/>
        <end position="148"/>
    </location>
</feature>
<evidence type="ECO:0000256" key="1">
    <source>
        <dbReference type="ARBA" id="ARBA00004370"/>
    </source>
</evidence>
<accession>A0ABY7HIS8</accession>
<evidence type="ECO:0000313" key="10">
    <source>
        <dbReference type="EMBL" id="WAS98769.1"/>
    </source>
</evidence>
<dbReference type="Proteomes" id="UP001164459">
    <property type="component" value="Chromosome"/>
</dbReference>
<evidence type="ECO:0000259" key="9">
    <source>
        <dbReference type="PROSITE" id="PS50125"/>
    </source>
</evidence>
<feature type="transmembrane region" description="Helical" evidence="8">
    <location>
        <begin position="160"/>
        <end position="178"/>
    </location>
</feature>
<comment type="subcellular location">
    <subcellularLocation>
        <location evidence="1">Membrane</location>
    </subcellularLocation>
</comment>
<evidence type="ECO:0000256" key="7">
    <source>
        <dbReference type="RuleBase" id="RU000405"/>
    </source>
</evidence>
<dbReference type="SMART" id="SM00044">
    <property type="entry name" value="CYCc"/>
    <property type="match status" value="1"/>
</dbReference>
<evidence type="ECO:0000256" key="4">
    <source>
        <dbReference type="ARBA" id="ARBA00022989"/>
    </source>
</evidence>
<dbReference type="SUPFAM" id="SSF55073">
    <property type="entry name" value="Nucleotide cyclase"/>
    <property type="match status" value="1"/>
</dbReference>
<protein>
    <submittedName>
        <fullName evidence="10">Adenylate/guanylate cyclase domain-containing protein</fullName>
    </submittedName>
</protein>
<dbReference type="PANTHER" id="PTHR11920">
    <property type="entry name" value="GUANYLYL CYCLASE"/>
    <property type="match status" value="1"/>
</dbReference>
<dbReference type="CDD" id="cd07302">
    <property type="entry name" value="CHD"/>
    <property type="match status" value="1"/>
</dbReference>
<dbReference type="EMBL" id="CP114040">
    <property type="protein sequence ID" value="WAS98769.1"/>
    <property type="molecule type" value="Genomic_DNA"/>
</dbReference>
<dbReference type="Gene3D" id="3.30.70.1230">
    <property type="entry name" value="Nucleotide cyclase"/>
    <property type="match status" value="1"/>
</dbReference>
<evidence type="ECO:0000256" key="6">
    <source>
        <dbReference type="ARBA" id="ARBA00023239"/>
    </source>
</evidence>
<keyword evidence="2 8" id="KW-0812">Transmembrane</keyword>
<name>A0ABY7HIS8_9BACT</name>
<feature type="transmembrane region" description="Helical" evidence="8">
    <location>
        <begin position="77"/>
        <end position="96"/>
    </location>
</feature>
<keyword evidence="3" id="KW-0547">Nucleotide-binding</keyword>
<keyword evidence="6 7" id="KW-0456">Lyase</keyword>
<comment type="similarity">
    <text evidence="7">Belongs to the adenylyl cyclase class-4/guanylyl cyclase family.</text>
</comment>
<feature type="domain" description="Guanylate cyclase" evidence="9">
    <location>
        <begin position="240"/>
        <end position="367"/>
    </location>
</feature>
<evidence type="ECO:0000256" key="3">
    <source>
        <dbReference type="ARBA" id="ARBA00022741"/>
    </source>
</evidence>
<evidence type="ECO:0000256" key="8">
    <source>
        <dbReference type="SAM" id="Phobius"/>
    </source>
</evidence>
<dbReference type="InterPro" id="IPR001054">
    <property type="entry name" value="A/G_cyclase"/>
</dbReference>
<keyword evidence="5 8" id="KW-0472">Membrane</keyword>